<comment type="caution">
    <text evidence="2">The sequence shown here is derived from an EMBL/GenBank/DDBJ whole genome shotgun (WGS) entry which is preliminary data.</text>
</comment>
<dbReference type="Proteomes" id="UP000005713">
    <property type="component" value="Unassembled WGS sequence"/>
</dbReference>
<protein>
    <submittedName>
        <fullName evidence="2">Uncharacterized protein</fullName>
    </submittedName>
</protein>
<dbReference type="AlphaFoldDB" id="A3K050"/>
<feature type="region of interest" description="Disordered" evidence="1">
    <location>
        <begin position="1"/>
        <end position="24"/>
    </location>
</feature>
<sequence>MRPGTTGSAAARFRNVEQNKNKEL</sequence>
<evidence type="ECO:0000313" key="3">
    <source>
        <dbReference type="Proteomes" id="UP000005713"/>
    </source>
</evidence>
<evidence type="ECO:0000313" key="2">
    <source>
        <dbReference type="EMBL" id="EBA09165.1"/>
    </source>
</evidence>
<dbReference type="EMBL" id="AAYA01000003">
    <property type="protein sequence ID" value="EBA09165.1"/>
    <property type="molecule type" value="Genomic_DNA"/>
</dbReference>
<gene>
    <name evidence="2" type="ORF">SSE37_23024</name>
</gene>
<accession>A3K050</accession>
<name>A3K050_SAGS3</name>
<evidence type="ECO:0000256" key="1">
    <source>
        <dbReference type="SAM" id="MobiDB-lite"/>
    </source>
</evidence>
<proteinExistence type="predicted"/>
<keyword evidence="3" id="KW-1185">Reference proteome</keyword>
<reference evidence="2 3" key="1">
    <citation type="submission" date="2006-06" db="EMBL/GenBank/DDBJ databases">
        <authorList>
            <person name="Moran M.A."/>
            <person name="Ferriera S."/>
            <person name="Johnson J."/>
            <person name="Kravitz S."/>
            <person name="Beeson K."/>
            <person name="Sutton G."/>
            <person name="Rogers Y.-H."/>
            <person name="Friedman R."/>
            <person name="Frazier M."/>
            <person name="Venter J.C."/>
        </authorList>
    </citation>
    <scope>NUCLEOTIDE SEQUENCE [LARGE SCALE GENOMIC DNA]</scope>
    <source>
        <strain evidence="2 3">E-37</strain>
    </source>
</reference>
<organism evidence="2 3">
    <name type="scientific">Sagittula stellata (strain ATCC 700073 / DSM 11524 / E-37)</name>
    <dbReference type="NCBI Taxonomy" id="388399"/>
    <lineage>
        <taxon>Bacteria</taxon>
        <taxon>Pseudomonadati</taxon>
        <taxon>Pseudomonadota</taxon>
        <taxon>Alphaproteobacteria</taxon>
        <taxon>Rhodobacterales</taxon>
        <taxon>Roseobacteraceae</taxon>
        <taxon>Sagittula</taxon>
    </lineage>
</organism>
<feature type="compositionally biased region" description="Basic and acidic residues" evidence="1">
    <location>
        <begin position="14"/>
        <end position="24"/>
    </location>
</feature>